<dbReference type="SUPFAM" id="SSF55486">
    <property type="entry name" value="Metalloproteases ('zincins'), catalytic domain"/>
    <property type="match status" value="1"/>
</dbReference>
<dbReference type="Gene3D" id="3.40.390.10">
    <property type="entry name" value="Collagenase (Catalytic Domain)"/>
    <property type="match status" value="1"/>
</dbReference>
<evidence type="ECO:0000313" key="5">
    <source>
        <dbReference type="Proteomes" id="UP000095762"/>
    </source>
</evidence>
<keyword evidence="1" id="KW-0732">Signal</keyword>
<dbReference type="InterPro" id="IPR014781">
    <property type="entry name" value="Anthrax_toxin_lethal/edema_N/C"/>
</dbReference>
<name>A0A174PHX0_9FIRM</name>
<dbReference type="Pfam" id="PF07737">
    <property type="entry name" value="ATLF"/>
    <property type="match status" value="1"/>
</dbReference>
<feature type="domain" description="Anthrax toxin lethal/endema factor N-/C-terminal" evidence="2">
    <location>
        <begin position="191"/>
        <end position="271"/>
    </location>
</feature>
<feature type="chain" id="PRO_5008029954" evidence="1">
    <location>
        <begin position="23"/>
        <end position="276"/>
    </location>
</feature>
<reference evidence="4 5" key="1">
    <citation type="submission" date="2015-09" db="EMBL/GenBank/DDBJ databases">
        <authorList>
            <consortium name="Pathogen Informatics"/>
        </authorList>
    </citation>
    <scope>NUCLEOTIDE SEQUENCE [LARGE SCALE GENOMIC DNA]</scope>
    <source>
        <strain evidence="4 5">2789STDY5834957</strain>
    </source>
</reference>
<dbReference type="AlphaFoldDB" id="A0A174PHX0"/>
<dbReference type="Pfam" id="PF08239">
    <property type="entry name" value="SH3_3"/>
    <property type="match status" value="1"/>
</dbReference>
<evidence type="ECO:0000256" key="1">
    <source>
        <dbReference type="SAM" id="SignalP"/>
    </source>
</evidence>
<dbReference type="EMBL" id="CZBP01000001">
    <property type="protein sequence ID" value="CUP59181.1"/>
    <property type="molecule type" value="Genomic_DNA"/>
</dbReference>
<sequence>MRFKRFFLCAVMAGCLNVPVSAEPLPTVELISVMDAVKPAIPKETGYAVVNLNIRKSPDKNSEIAGKYKKGEKVNILSDDGTWARTDMGYVWGGYLAKEYKCDLSIRSDSEEASRYVGYVYDMYNKMEAKYLKYLEPYDICVCDNPRQSYDGTLSENTITDGLTHLSKGNGICERLLFLRANKEGLSQAVYHELGHIIDFNDLNSDSFLSDSQTVVDSMEAEMPALKEKYHISDQNTSTRMEYFAEAFRLSFSDPDGLRETAPHIASYMENMKTQI</sequence>
<gene>
    <name evidence="4" type="ORF">ERS852569_00091</name>
</gene>
<dbReference type="GO" id="GO:0008237">
    <property type="term" value="F:metallopeptidase activity"/>
    <property type="evidence" value="ECO:0007669"/>
    <property type="project" value="InterPro"/>
</dbReference>
<proteinExistence type="predicted"/>
<feature type="domain" description="SH3b" evidence="3">
    <location>
        <begin position="51"/>
        <end position="96"/>
    </location>
</feature>
<dbReference type="Proteomes" id="UP000095762">
    <property type="component" value="Unassembled WGS sequence"/>
</dbReference>
<feature type="signal peptide" evidence="1">
    <location>
        <begin position="1"/>
        <end position="22"/>
    </location>
</feature>
<dbReference type="InterPro" id="IPR003646">
    <property type="entry name" value="SH3-like_bac-type"/>
</dbReference>
<dbReference type="InterPro" id="IPR024079">
    <property type="entry name" value="MetalloPept_cat_dom_sf"/>
</dbReference>
<evidence type="ECO:0000313" key="4">
    <source>
        <dbReference type="EMBL" id="CUP59181.1"/>
    </source>
</evidence>
<evidence type="ECO:0000259" key="3">
    <source>
        <dbReference type="Pfam" id="PF08239"/>
    </source>
</evidence>
<accession>A0A174PHX0</accession>
<dbReference type="Gene3D" id="2.30.30.40">
    <property type="entry name" value="SH3 Domains"/>
    <property type="match status" value="1"/>
</dbReference>
<evidence type="ECO:0000259" key="2">
    <source>
        <dbReference type="Pfam" id="PF07737"/>
    </source>
</evidence>
<protein>
    <submittedName>
        <fullName evidence="4">Bacterial SH3 domain</fullName>
    </submittedName>
</protein>
<dbReference type="RefSeq" id="WP_055059130.1">
    <property type="nucleotide sequence ID" value="NZ_CZBP01000001.1"/>
</dbReference>
<organism evidence="4 5">
    <name type="scientific">Blautia obeum</name>
    <dbReference type="NCBI Taxonomy" id="40520"/>
    <lineage>
        <taxon>Bacteria</taxon>
        <taxon>Bacillati</taxon>
        <taxon>Bacillota</taxon>
        <taxon>Clostridia</taxon>
        <taxon>Lachnospirales</taxon>
        <taxon>Lachnospiraceae</taxon>
        <taxon>Blautia</taxon>
    </lineage>
</organism>